<name>A0A3M4KNC6_PSEA0</name>
<keyword evidence="1" id="KW-0812">Transmembrane</keyword>
<comment type="caution">
    <text evidence="2">The sequence shown here is derived from an EMBL/GenBank/DDBJ whole genome shotgun (WGS) entry which is preliminary data.</text>
</comment>
<proteinExistence type="predicted"/>
<accession>A0A3M4KNC6</accession>
<feature type="transmembrane region" description="Helical" evidence="1">
    <location>
        <begin position="63"/>
        <end position="82"/>
    </location>
</feature>
<dbReference type="Proteomes" id="UP000279553">
    <property type="component" value="Unassembled WGS sequence"/>
</dbReference>
<gene>
    <name evidence="2" type="ORF">ALQ05_102449</name>
</gene>
<keyword evidence="1" id="KW-1133">Transmembrane helix</keyword>
<protein>
    <recommendedName>
        <fullName evidence="4">GAF domain-containing protein</fullName>
    </recommendedName>
</protein>
<evidence type="ECO:0000256" key="1">
    <source>
        <dbReference type="SAM" id="Phobius"/>
    </source>
</evidence>
<dbReference type="EMBL" id="RBRD01000292">
    <property type="protein sequence ID" value="RMQ30727.1"/>
    <property type="molecule type" value="Genomic_DNA"/>
</dbReference>
<dbReference type="AlphaFoldDB" id="A0A3M4KNC6"/>
<dbReference type="InterPro" id="IPR029016">
    <property type="entry name" value="GAF-like_dom_sf"/>
</dbReference>
<dbReference type="SUPFAM" id="SSF55781">
    <property type="entry name" value="GAF domain-like"/>
    <property type="match status" value="1"/>
</dbReference>
<sequence length="438" mass="49312">MAVDSQFRLYTSKFFSSPLGSIVLTLFSVLSAGYISVCSSQIYGQCQELLGMTPEGSEPPKTYTHLVMALVLTVGALAMVWLRERGLADLALRKEAELTALAAQKEALLKEENKAMEGRLTSLPPRQFMNDYVETLREIGELRRLTKNEMASLSPEVIIKRMQTMMSGVLSLARTWDDISASYKFVTYHANIMRVLYSDEIAISPVVDLGLEEPATANPAGAEVAQAEAAEAIEDDQSLEDWILQYEFFLHNQSYEVAVQRCSGILFIQDKGLSVESLHPDRPDASVEQICLPFTYKQDFRHAHHHPNIPGAPQAAATGQPIYLADVQAAVKRWFETEKKKDKEISPRYEEQITRYYQNLEHAKSLISLPIYHNKKLMGVLNVSRSLEDMLTTKDRAELFVQLMNPVCYHFGKMLASLEDSYADQDGVTPEKEIDDEN</sequence>
<dbReference type="Gene3D" id="3.30.450.40">
    <property type="match status" value="1"/>
</dbReference>
<reference evidence="2 3" key="1">
    <citation type="submission" date="2018-08" db="EMBL/GenBank/DDBJ databases">
        <title>Recombination of ecologically and evolutionarily significant loci maintains genetic cohesion in the Pseudomonas syringae species complex.</title>
        <authorList>
            <person name="Dillon M."/>
            <person name="Thakur S."/>
            <person name="Almeida R.N.D."/>
            <person name="Weir B.S."/>
            <person name="Guttman D.S."/>
        </authorList>
    </citation>
    <scope>NUCLEOTIDE SEQUENCE [LARGE SCALE GENOMIC DNA]</scope>
    <source>
        <strain evidence="2 3">ICMP 535</strain>
    </source>
</reference>
<organism evidence="2 3">
    <name type="scientific">Pseudomonas amygdali pv. mori</name>
    <dbReference type="NCBI Taxonomy" id="34065"/>
    <lineage>
        <taxon>Bacteria</taxon>
        <taxon>Pseudomonadati</taxon>
        <taxon>Pseudomonadota</taxon>
        <taxon>Gammaproteobacteria</taxon>
        <taxon>Pseudomonadales</taxon>
        <taxon>Pseudomonadaceae</taxon>
        <taxon>Pseudomonas</taxon>
        <taxon>Pseudomonas amygdali</taxon>
    </lineage>
</organism>
<feature type="transmembrane region" description="Helical" evidence="1">
    <location>
        <begin position="21"/>
        <end position="43"/>
    </location>
</feature>
<keyword evidence="1" id="KW-0472">Membrane</keyword>
<evidence type="ECO:0008006" key="4">
    <source>
        <dbReference type="Google" id="ProtNLM"/>
    </source>
</evidence>
<dbReference type="RefSeq" id="WP_122390098.1">
    <property type="nucleotide sequence ID" value="NZ_RBRD01000292.1"/>
</dbReference>
<evidence type="ECO:0000313" key="3">
    <source>
        <dbReference type="Proteomes" id="UP000279553"/>
    </source>
</evidence>
<evidence type="ECO:0000313" key="2">
    <source>
        <dbReference type="EMBL" id="RMQ30727.1"/>
    </source>
</evidence>